<proteinExistence type="predicted"/>
<dbReference type="Pfam" id="PF13245">
    <property type="entry name" value="AAA_19"/>
    <property type="match status" value="1"/>
</dbReference>
<dbReference type="GO" id="GO:0005829">
    <property type="term" value="C:cytosol"/>
    <property type="evidence" value="ECO:0007669"/>
    <property type="project" value="TreeGrafter"/>
</dbReference>
<feature type="compositionally biased region" description="Basic and acidic residues" evidence="1">
    <location>
        <begin position="180"/>
        <end position="189"/>
    </location>
</feature>
<dbReference type="GO" id="GO:0003677">
    <property type="term" value="F:DNA binding"/>
    <property type="evidence" value="ECO:0007669"/>
    <property type="project" value="InterPro"/>
</dbReference>
<dbReference type="SUPFAM" id="SSF52540">
    <property type="entry name" value="P-loop containing nucleoside triphosphate hydrolases"/>
    <property type="match status" value="1"/>
</dbReference>
<dbReference type="Proteomes" id="UP000094707">
    <property type="component" value="Chromosome I"/>
</dbReference>
<dbReference type="Gene3D" id="3.40.50.300">
    <property type="entry name" value="P-loop containing nucleotide triphosphate hydrolases"/>
    <property type="match status" value="2"/>
</dbReference>
<dbReference type="KEGG" id="mcub:MCBB_0873"/>
<keyword evidence="3" id="KW-0067">ATP-binding</keyword>
<gene>
    <name evidence="3" type="ORF">MCBB_0873</name>
</gene>
<sequence>MYPSWEELEDELNPAKRALISFLDNYIPENWKIFVEPCLNGSYPDLILLNPDKGFMIYRVMESLSESVSPEMDKKQLDYYRNKIIQELVPDMAEKMDVNPKIFVVTQIGVYIHDLGGEEVRERYSDYPYLAAGGYDDLDEVGLGEILPGVEYTTSKFMESEWADELESWLKPPYHREKRTDLELTDEQKKRSKPQPGHKRLRGSAGSGKTLVVAYRAAQLAAEGHKVLVITYNRTLWYYIRSIVDKTPYNFEWSNVTFRHFHGFCRDILNELMVPMDDINDAPFIVDYSIKDRDIEKFKFDSILIDEGQDYEWDWYHLLSQFLNGRDELFFVCDKKQNVYDRELNWIDNMGDFKGKVKFRGKWPELNTVYRLPKEIAQVSNRFSEEYGLDQSVHMDFSQATLLKDSKIFQWRNIQMGNWLSDVMEAYNTIKKLGVKDNSEIVILVPKNSTGIELVEFFKGMGVDVDHVFVEGKKWRNKKTFVSGNGRLRISTIHKFKGWEAKNVIMLVPTDWAGDENLDSIVYTAMTRTLENLIVLNANERYWDFGREFEEDEILEEVEEDLNGYELEAWMETLPYPLASILWAGVSSFNYEHKVKYLLNFFEALSEFNFNLILSGFATDRIFFEREVSAYLQKEKEYREDWFEKPSFGIWNNLYYNMASILRNQLINSYRRDNCLKFFGNPKVEFLESLSNFELVMLLKEVSKHRNVWEGHGPRVSEDEYHKRYKVLLKDLFKVRDILQDVYRYSFLVIPVQGTMENGEYSYTVKRYMTTRSPFRPMNLDSNSPLDNSKLYLATSSRKDHLEFLPLFINVDDVCYFYNGKNEETGLARYNSYHYDKEPEILVPFDRLEGVLRLVG</sequence>
<dbReference type="GO" id="GO:0005524">
    <property type="term" value="F:ATP binding"/>
    <property type="evidence" value="ECO:0007669"/>
    <property type="project" value="InterPro"/>
</dbReference>
<accession>A0A1D3L1G9</accession>
<evidence type="ECO:0000313" key="3">
    <source>
        <dbReference type="EMBL" id="SCG85437.1"/>
    </source>
</evidence>
<reference evidence="3 4" key="1">
    <citation type="submission" date="2016-08" db="EMBL/GenBank/DDBJ databases">
        <authorList>
            <person name="Seilhamer J.J."/>
        </authorList>
    </citation>
    <scope>NUCLEOTIDE SEQUENCE [LARGE SCALE GENOMIC DNA]</scope>
    <source>
        <strain evidence="3">Buetzberg</strain>
    </source>
</reference>
<dbReference type="GO" id="GO:0000725">
    <property type="term" value="P:recombinational repair"/>
    <property type="evidence" value="ECO:0007669"/>
    <property type="project" value="TreeGrafter"/>
</dbReference>
<keyword evidence="3" id="KW-0378">Hydrolase</keyword>
<dbReference type="EMBL" id="LT607756">
    <property type="protein sequence ID" value="SCG85437.1"/>
    <property type="molecule type" value="Genomic_DNA"/>
</dbReference>
<keyword evidence="3" id="KW-0547">Nucleotide-binding</keyword>
<name>A0A1D3L1G9_9EURY</name>
<evidence type="ECO:0000313" key="4">
    <source>
        <dbReference type="Proteomes" id="UP000094707"/>
    </source>
</evidence>
<dbReference type="GeneID" id="32220240"/>
<dbReference type="Pfam" id="PF13538">
    <property type="entry name" value="UvrD_C_2"/>
    <property type="match status" value="1"/>
</dbReference>
<dbReference type="InterPro" id="IPR000212">
    <property type="entry name" value="DNA_helicase_UvrD/REP"/>
</dbReference>
<dbReference type="OrthoDB" id="62197at2157"/>
<protein>
    <submittedName>
        <fullName evidence="3">DNA helicase II related protein</fullName>
    </submittedName>
</protein>
<evidence type="ECO:0000256" key="1">
    <source>
        <dbReference type="SAM" id="MobiDB-lite"/>
    </source>
</evidence>
<dbReference type="InterPro" id="IPR027785">
    <property type="entry name" value="UvrD-like_helicase_C"/>
</dbReference>
<feature type="domain" description="UvrD-like helicase C-terminal" evidence="2">
    <location>
        <begin position="489"/>
        <end position="535"/>
    </location>
</feature>
<keyword evidence="4" id="KW-1185">Reference proteome</keyword>
<organism evidence="3 4">
    <name type="scientific">Methanobacterium congolense</name>
    <dbReference type="NCBI Taxonomy" id="118062"/>
    <lineage>
        <taxon>Archaea</taxon>
        <taxon>Methanobacteriati</taxon>
        <taxon>Methanobacteriota</taxon>
        <taxon>Methanomada group</taxon>
        <taxon>Methanobacteria</taxon>
        <taxon>Methanobacteriales</taxon>
        <taxon>Methanobacteriaceae</taxon>
        <taxon>Methanobacterium</taxon>
    </lineage>
</organism>
<dbReference type="PANTHER" id="PTHR11070">
    <property type="entry name" value="UVRD / RECB / PCRA DNA HELICASE FAMILY MEMBER"/>
    <property type="match status" value="1"/>
</dbReference>
<dbReference type="RefSeq" id="WP_084789766.1">
    <property type="nucleotide sequence ID" value="NZ_LT607756.1"/>
</dbReference>
<feature type="region of interest" description="Disordered" evidence="1">
    <location>
        <begin position="180"/>
        <end position="205"/>
    </location>
</feature>
<evidence type="ECO:0000259" key="2">
    <source>
        <dbReference type="Pfam" id="PF13538"/>
    </source>
</evidence>
<dbReference type="AlphaFoldDB" id="A0A1D3L1G9"/>
<dbReference type="InterPro" id="IPR027417">
    <property type="entry name" value="P-loop_NTPase"/>
</dbReference>
<dbReference type="PANTHER" id="PTHR11070:SF2">
    <property type="entry name" value="ATP-DEPENDENT DNA HELICASE SRS2"/>
    <property type="match status" value="1"/>
</dbReference>
<dbReference type="STRING" id="118062.MCBB_0873"/>
<dbReference type="GO" id="GO:0043138">
    <property type="term" value="F:3'-5' DNA helicase activity"/>
    <property type="evidence" value="ECO:0007669"/>
    <property type="project" value="TreeGrafter"/>
</dbReference>
<keyword evidence="3" id="KW-0347">Helicase</keyword>
<dbReference type="PATRIC" id="fig|129848.4.peg.876"/>
<feature type="compositionally biased region" description="Basic residues" evidence="1">
    <location>
        <begin position="190"/>
        <end position="202"/>
    </location>
</feature>